<dbReference type="Pfam" id="PF08241">
    <property type="entry name" value="Methyltransf_11"/>
    <property type="match status" value="1"/>
</dbReference>
<gene>
    <name evidence="2" type="ORF">SDC9_208065</name>
</gene>
<dbReference type="AlphaFoldDB" id="A0A645JAB9"/>
<comment type="caution">
    <text evidence="2">The sequence shown here is derived from an EMBL/GenBank/DDBJ whole genome shotgun (WGS) entry which is preliminary data.</text>
</comment>
<evidence type="ECO:0000313" key="2">
    <source>
        <dbReference type="EMBL" id="MPN60337.1"/>
    </source>
</evidence>
<dbReference type="SUPFAM" id="SSF53335">
    <property type="entry name" value="S-adenosyl-L-methionine-dependent methyltransferases"/>
    <property type="match status" value="1"/>
</dbReference>
<dbReference type="InterPro" id="IPR029063">
    <property type="entry name" value="SAM-dependent_MTases_sf"/>
</dbReference>
<dbReference type="GO" id="GO:0008757">
    <property type="term" value="F:S-adenosylmethionine-dependent methyltransferase activity"/>
    <property type="evidence" value="ECO:0007669"/>
    <property type="project" value="InterPro"/>
</dbReference>
<name>A0A645JAB9_9ZZZZ</name>
<sequence length="117" mass="13231">MDANPEMIAAARQFVPAGDFKLGIAEQLPISGTTFDVVFMGLVLHEADEPLQALQDAFRVCAQRLAVLEWPYRAQDFGPGLVERIPPAQMETWSQTLGFKQLRWTELKEVTLYCFDK</sequence>
<feature type="domain" description="Methyltransferase type 11" evidence="1">
    <location>
        <begin position="1"/>
        <end position="62"/>
    </location>
</feature>
<dbReference type="Gene3D" id="3.40.50.150">
    <property type="entry name" value="Vaccinia Virus protein VP39"/>
    <property type="match status" value="1"/>
</dbReference>
<dbReference type="InterPro" id="IPR013216">
    <property type="entry name" value="Methyltransf_11"/>
</dbReference>
<evidence type="ECO:0000259" key="1">
    <source>
        <dbReference type="Pfam" id="PF08241"/>
    </source>
</evidence>
<accession>A0A645JAB9</accession>
<organism evidence="2">
    <name type="scientific">bioreactor metagenome</name>
    <dbReference type="NCBI Taxonomy" id="1076179"/>
    <lineage>
        <taxon>unclassified sequences</taxon>
        <taxon>metagenomes</taxon>
        <taxon>ecological metagenomes</taxon>
    </lineage>
</organism>
<proteinExistence type="predicted"/>
<reference evidence="2" key="1">
    <citation type="submission" date="2019-08" db="EMBL/GenBank/DDBJ databases">
        <authorList>
            <person name="Kucharzyk K."/>
            <person name="Murdoch R.W."/>
            <person name="Higgins S."/>
            <person name="Loffler F."/>
        </authorList>
    </citation>
    <scope>NUCLEOTIDE SEQUENCE</scope>
</reference>
<dbReference type="EMBL" id="VSSQ01135470">
    <property type="protein sequence ID" value="MPN60337.1"/>
    <property type="molecule type" value="Genomic_DNA"/>
</dbReference>
<protein>
    <recommendedName>
        <fullName evidence="1">Methyltransferase type 11 domain-containing protein</fullName>
    </recommendedName>
</protein>